<sequence length="138" mass="14965">MLGELARGRATRRSQAELRVVEALGRRGHTDVAAGLRALYADRPTGIEPLAAELGVGKGVLRDLLTTHGIALRPAGANTAAGRQARAHLNEQAAARRVGTPDLRTWLHERRREGWTLARLAAALGRSVPWVRARMTDL</sequence>
<gene>
    <name evidence="1" type="ORF">Aph01nite_18170</name>
</gene>
<protein>
    <submittedName>
        <fullName evidence="1">Uncharacterized protein</fullName>
    </submittedName>
</protein>
<dbReference type="EMBL" id="BOOA01000010">
    <property type="protein sequence ID" value="GIH23507.1"/>
    <property type="molecule type" value="Genomic_DNA"/>
</dbReference>
<proteinExistence type="predicted"/>
<evidence type="ECO:0000313" key="1">
    <source>
        <dbReference type="EMBL" id="GIH23507.1"/>
    </source>
</evidence>
<comment type="caution">
    <text evidence="1">The sequence shown here is derived from an EMBL/GenBank/DDBJ whole genome shotgun (WGS) entry which is preliminary data.</text>
</comment>
<reference evidence="1" key="1">
    <citation type="submission" date="2021-01" db="EMBL/GenBank/DDBJ databases">
        <title>Whole genome shotgun sequence of Acrocarpospora phusangensis NBRC 108782.</title>
        <authorList>
            <person name="Komaki H."/>
            <person name="Tamura T."/>
        </authorList>
    </citation>
    <scope>NUCLEOTIDE SEQUENCE</scope>
    <source>
        <strain evidence="1">NBRC 108782</strain>
    </source>
</reference>
<dbReference type="AlphaFoldDB" id="A0A919UMM3"/>
<keyword evidence="2" id="KW-1185">Reference proteome</keyword>
<name>A0A919UMM3_9ACTN</name>
<dbReference type="RefSeq" id="WP_239161507.1">
    <property type="nucleotide sequence ID" value="NZ_BOOA01000010.1"/>
</dbReference>
<evidence type="ECO:0000313" key="2">
    <source>
        <dbReference type="Proteomes" id="UP000640052"/>
    </source>
</evidence>
<dbReference type="Proteomes" id="UP000640052">
    <property type="component" value="Unassembled WGS sequence"/>
</dbReference>
<accession>A0A919UMM3</accession>
<organism evidence="1 2">
    <name type="scientific">Acrocarpospora phusangensis</name>
    <dbReference type="NCBI Taxonomy" id="1070424"/>
    <lineage>
        <taxon>Bacteria</taxon>
        <taxon>Bacillati</taxon>
        <taxon>Actinomycetota</taxon>
        <taxon>Actinomycetes</taxon>
        <taxon>Streptosporangiales</taxon>
        <taxon>Streptosporangiaceae</taxon>
        <taxon>Acrocarpospora</taxon>
    </lineage>
</organism>